<dbReference type="Proteomes" id="UP000015462">
    <property type="component" value="Unassembled WGS sequence"/>
</dbReference>
<organism evidence="2 3">
    <name type="scientific">Cycloclasticus pugetii</name>
    <dbReference type="NCBI Taxonomy" id="34068"/>
    <lineage>
        <taxon>Bacteria</taxon>
        <taxon>Pseudomonadati</taxon>
        <taxon>Pseudomonadota</taxon>
        <taxon>Gammaproteobacteria</taxon>
        <taxon>Thiotrichales</taxon>
        <taxon>Piscirickettsiaceae</taxon>
        <taxon>Cycloclasticus</taxon>
    </lineage>
</organism>
<evidence type="ECO:0000313" key="3">
    <source>
        <dbReference type="Proteomes" id="UP000015462"/>
    </source>
</evidence>
<dbReference type="Pfam" id="PF06980">
    <property type="entry name" value="DUF1302"/>
    <property type="match status" value="1"/>
</dbReference>
<evidence type="ECO:0000256" key="1">
    <source>
        <dbReference type="SAM" id="SignalP"/>
    </source>
</evidence>
<comment type="caution">
    <text evidence="2">The sequence shown here is derived from an EMBL/GenBank/DDBJ whole genome shotgun (WGS) entry which is preliminary data.</text>
</comment>
<feature type="signal peptide" evidence="1">
    <location>
        <begin position="1"/>
        <end position="26"/>
    </location>
</feature>
<protein>
    <recommendedName>
        <fullName evidence="4">DUF1302 domain-containing protein</fullName>
    </recommendedName>
</protein>
<feature type="chain" id="PRO_5044271395" description="DUF1302 domain-containing protein" evidence="1">
    <location>
        <begin position="27"/>
        <end position="534"/>
    </location>
</feature>
<reference evidence="2 3" key="1">
    <citation type="journal article" date="2013" name="Genome Announc.">
        <title>Genome Sequence of the Pyrene- and Fluoranthene-Degrading Bacterium Cycloclasticus sp. Strain PY97M.</title>
        <authorList>
            <person name="Cui Z."/>
            <person name="Xu G."/>
            <person name="Li Q."/>
            <person name="Gao W."/>
            <person name="Zheng L."/>
        </authorList>
    </citation>
    <scope>NUCLEOTIDE SEQUENCE [LARGE SCALE GENOMIC DNA]</scope>
    <source>
        <strain evidence="2 3">PY97M</strain>
    </source>
</reference>
<keyword evidence="3" id="KW-1185">Reference proteome</keyword>
<evidence type="ECO:0008006" key="4">
    <source>
        <dbReference type="Google" id="ProtNLM"/>
    </source>
</evidence>
<gene>
    <name evidence="2" type="ORF">L196_00155</name>
</gene>
<dbReference type="EMBL" id="ASHL01000001">
    <property type="protein sequence ID" value="EPD13865.1"/>
    <property type="molecule type" value="Genomic_DNA"/>
</dbReference>
<dbReference type="AlphaFoldDB" id="A0AB33Z3J4"/>
<keyword evidence="1" id="KW-0732">Signal</keyword>
<sequence>MRTTQTIKKLIAIGLTTLVVSPSAQAIDYLNGDLRVSGFVRAQTAISTTSDKNAANTALGQQDNPDFNLNRVWGIADFDYRPSSLRNGLFDSVRLFSRVKLAYDLTEDLSGGVDSYDAFSASNNLKDRGTMMNASNDTASADIWELFVDIKKGKLWTRLGRQNIVWGESDGVRLLDIVNPLDNAWHPFEGGGELFDHRRIPLWMARFTYQLPINDMSVDFFYNPGDFVPTVQADIGSPWNVNPLPRDGVGDPADGFLVVGSPFGPTLAPGTTFIVDDDTNDWRGEDQWGIRLLGSLGGFNYTLNYLSLIDQDGVISATNTLPVFTPTPPTAPGAPVAVLPVLQNTHERLDIAGASFNWYADSLAAVFRGEMSYTFDKPFAKSASNLQFAGPVPLNPQDALGVAHRDEMKVMLGIDRPSFIFSKTRTMNISAQVIYIEREKISLDTDLNGLAARKDETQLTLNLSQPFDNDQFFVEFFGLYDIDGGYWLQPQVRWQPGNNWRVWAYYNAFGGEEERSIAVYDHADEMNIAVSYQF</sequence>
<proteinExistence type="predicted"/>
<dbReference type="InterPro" id="IPR010727">
    <property type="entry name" value="DUF1302"/>
</dbReference>
<evidence type="ECO:0000313" key="2">
    <source>
        <dbReference type="EMBL" id="EPD13865.1"/>
    </source>
</evidence>
<accession>A0AB33Z3J4</accession>
<name>A0AB33Z3J4_9GAMM</name>
<dbReference type="RefSeq" id="WP_016389441.1">
    <property type="nucleotide sequence ID" value="NZ_JBLWZB010000003.1"/>
</dbReference>